<evidence type="ECO:0000256" key="7">
    <source>
        <dbReference type="SAM" id="MobiDB-lite"/>
    </source>
</evidence>
<sequence length="133" mass="14241">MVVELILIAPIEFNSILLIISNSNNNDGDGGSCTEAVQQNAAVGIPRSQAKNLSSSFDDGGSGSTVGDNLVTDAVEKDNQEISVSKETQNNGKITSQENGHESTASEKLKMENEDYVFGTLFDMLQKEVITLE</sequence>
<evidence type="ECO:0000256" key="4">
    <source>
        <dbReference type="ARBA" id="ARBA00022701"/>
    </source>
</evidence>
<accession>A0ABD1RAA2</accession>
<keyword evidence="6" id="KW-0206">Cytoskeleton</keyword>
<feature type="compositionally biased region" description="Polar residues" evidence="7">
    <location>
        <begin position="81"/>
        <end position="98"/>
    </location>
</feature>
<keyword evidence="4" id="KW-0493">Microtubule</keyword>
<feature type="region of interest" description="Disordered" evidence="7">
    <location>
        <begin position="48"/>
        <end position="108"/>
    </location>
</feature>
<evidence type="ECO:0000256" key="5">
    <source>
        <dbReference type="ARBA" id="ARBA00023054"/>
    </source>
</evidence>
<evidence type="ECO:0000256" key="6">
    <source>
        <dbReference type="ARBA" id="ARBA00023212"/>
    </source>
</evidence>
<reference evidence="9" key="1">
    <citation type="submission" date="2024-07" db="EMBL/GenBank/DDBJ databases">
        <title>Two chromosome-level genome assemblies of Korean endemic species Abeliophyllum distichum and Forsythia ovata (Oleaceae).</title>
        <authorList>
            <person name="Jang H."/>
        </authorList>
    </citation>
    <scope>NUCLEOTIDE SEQUENCE [LARGE SCALE GENOMIC DNA]</scope>
</reference>
<evidence type="ECO:0000256" key="1">
    <source>
        <dbReference type="ARBA" id="ARBA00004245"/>
    </source>
</evidence>
<evidence type="ECO:0000313" key="8">
    <source>
        <dbReference type="EMBL" id="KAL2484972.1"/>
    </source>
</evidence>
<proteinExistence type="inferred from homology"/>
<organism evidence="8 9">
    <name type="scientific">Abeliophyllum distichum</name>
    <dbReference type="NCBI Taxonomy" id="126358"/>
    <lineage>
        <taxon>Eukaryota</taxon>
        <taxon>Viridiplantae</taxon>
        <taxon>Streptophyta</taxon>
        <taxon>Embryophyta</taxon>
        <taxon>Tracheophyta</taxon>
        <taxon>Spermatophyta</taxon>
        <taxon>Magnoliopsida</taxon>
        <taxon>eudicotyledons</taxon>
        <taxon>Gunneridae</taxon>
        <taxon>Pentapetalae</taxon>
        <taxon>asterids</taxon>
        <taxon>lamiids</taxon>
        <taxon>Lamiales</taxon>
        <taxon>Oleaceae</taxon>
        <taxon>Forsythieae</taxon>
        <taxon>Abeliophyllum</taxon>
    </lineage>
</organism>
<feature type="compositionally biased region" description="Basic and acidic residues" evidence="7">
    <location>
        <begin position="99"/>
        <end position="108"/>
    </location>
</feature>
<dbReference type="InterPro" id="IPR009768">
    <property type="entry name" value="MAP70"/>
</dbReference>
<keyword evidence="9" id="KW-1185">Reference proteome</keyword>
<gene>
    <name evidence="8" type="ORF">Adt_29728</name>
</gene>
<protein>
    <submittedName>
        <fullName evidence="8">Microtubule-associated protein 70-2</fullName>
    </submittedName>
</protein>
<comment type="subcellular location">
    <subcellularLocation>
        <location evidence="1">Cytoplasm</location>
        <location evidence="1">Cytoskeleton</location>
    </subcellularLocation>
</comment>
<dbReference type="AlphaFoldDB" id="A0ABD1RAA2"/>
<comment type="similarity">
    <text evidence="2">Belongs to the MAP70 family.</text>
</comment>
<dbReference type="EMBL" id="JBFOLK010000009">
    <property type="protein sequence ID" value="KAL2484972.1"/>
    <property type="molecule type" value="Genomic_DNA"/>
</dbReference>
<dbReference type="Proteomes" id="UP001604336">
    <property type="component" value="Unassembled WGS sequence"/>
</dbReference>
<keyword evidence="5" id="KW-0175">Coiled coil</keyword>
<name>A0ABD1RAA2_9LAMI</name>
<evidence type="ECO:0000313" key="9">
    <source>
        <dbReference type="Proteomes" id="UP001604336"/>
    </source>
</evidence>
<dbReference type="GO" id="GO:0005874">
    <property type="term" value="C:microtubule"/>
    <property type="evidence" value="ECO:0007669"/>
    <property type="project" value="UniProtKB-KW"/>
</dbReference>
<dbReference type="Pfam" id="PF07058">
    <property type="entry name" value="MAP70"/>
    <property type="match status" value="1"/>
</dbReference>
<keyword evidence="3" id="KW-0963">Cytoplasm</keyword>
<comment type="caution">
    <text evidence="8">The sequence shown here is derived from an EMBL/GenBank/DDBJ whole genome shotgun (WGS) entry which is preliminary data.</text>
</comment>
<evidence type="ECO:0000256" key="3">
    <source>
        <dbReference type="ARBA" id="ARBA00022490"/>
    </source>
</evidence>
<evidence type="ECO:0000256" key="2">
    <source>
        <dbReference type="ARBA" id="ARBA00008825"/>
    </source>
</evidence>